<dbReference type="EMBL" id="FJVC01000748">
    <property type="protein sequence ID" value="CZT53405.1"/>
    <property type="molecule type" value="Genomic_DNA"/>
</dbReference>
<dbReference type="FunFam" id="3.40.50.12780:FF:000003">
    <property type="entry name" value="Long-chain-fatty-acid--CoA ligase FadD"/>
    <property type="match status" value="1"/>
</dbReference>
<dbReference type="PANTHER" id="PTHR43201:SF6">
    <property type="entry name" value="ACYL COA SYNTHETASE (EUROFUNG)"/>
    <property type="match status" value="1"/>
</dbReference>
<evidence type="ECO:0000259" key="4">
    <source>
        <dbReference type="Pfam" id="PF00501"/>
    </source>
</evidence>
<dbReference type="PANTHER" id="PTHR43201">
    <property type="entry name" value="ACYL-COA SYNTHETASE"/>
    <property type="match status" value="1"/>
</dbReference>
<accession>A0A1E1MWW1</accession>
<evidence type="ECO:0000313" key="7">
    <source>
        <dbReference type="Proteomes" id="UP000177625"/>
    </source>
</evidence>
<dbReference type="Proteomes" id="UP000177625">
    <property type="component" value="Unassembled WGS sequence"/>
</dbReference>
<evidence type="ECO:0000256" key="2">
    <source>
        <dbReference type="ARBA" id="ARBA00006432"/>
    </source>
</evidence>
<feature type="compositionally biased region" description="Polar residues" evidence="3">
    <location>
        <begin position="1"/>
        <end position="28"/>
    </location>
</feature>
<comment type="pathway">
    <text evidence="1">Siderophore biosynthesis.</text>
</comment>
<dbReference type="Pfam" id="PF13193">
    <property type="entry name" value="AMP-binding_C"/>
    <property type="match status" value="1"/>
</dbReference>
<dbReference type="InterPro" id="IPR045851">
    <property type="entry name" value="AMP-bd_C_sf"/>
</dbReference>
<dbReference type="AlphaFoldDB" id="A0A1E1MWW1"/>
<organism evidence="6 7">
    <name type="scientific">Rhynchosporium secalis</name>
    <name type="common">Barley scald fungus</name>
    <dbReference type="NCBI Taxonomy" id="38038"/>
    <lineage>
        <taxon>Eukaryota</taxon>
        <taxon>Fungi</taxon>
        <taxon>Dikarya</taxon>
        <taxon>Ascomycota</taxon>
        <taxon>Pezizomycotina</taxon>
        <taxon>Leotiomycetes</taxon>
        <taxon>Helotiales</taxon>
        <taxon>Ploettnerulaceae</taxon>
        <taxon>Rhynchosporium</taxon>
    </lineage>
</organism>
<comment type="similarity">
    <text evidence="2">Belongs to the ATP-dependent AMP-binding enzyme family.</text>
</comment>
<keyword evidence="7" id="KW-1185">Reference proteome</keyword>
<name>A0A1E1MWW1_RHYSE</name>
<feature type="domain" description="AMP-dependent synthetase/ligase" evidence="4">
    <location>
        <begin position="49"/>
        <end position="429"/>
    </location>
</feature>
<evidence type="ECO:0000259" key="5">
    <source>
        <dbReference type="Pfam" id="PF13193"/>
    </source>
</evidence>
<dbReference type="Gene3D" id="3.30.300.30">
    <property type="match status" value="1"/>
</dbReference>
<sequence>MASSTIPLQRLQQTQHHLAGSSTENPTDLSIVHGELEPPLRDLTLGSLLDEQCEIRGDKECLVVAHTGVRWTYSKLQQQSRILAKGLLAVGLEKGDRIGILASNCEEYAATFFAAGYLGCILVVLNATYTAEEALHALKHSGCKVLFIEEKYGRHSNAELLSQLSEDRNRTPELKTIATLHGTFEKFTTYSDVKDGLSSKISVEEFEAARRLAHTHDVCNLQYTSGSTGHPKAAMLTHHNLINNARFIGHRMSFTSADVLCCPPPLFHCFGLVLGLLTCLSHGASIILPSPTFSAPAVLSVLSSERVTALHGVPAMFEELLSLPRPSTFSCPHLRTGIIAGAPVPKPLMERLFKELNMTEFTSSYGLTEASPTCFNATCTTSIERRLNSVGKVMPHMHCKIVGRDGKTVRIGERGELCMAGYSLQKGYWMNEEKTKECMVRDESGVLWLHTGDEAVFDAEGYCTITGRFKDIIIRGGENIYPVEIESRLTSHPSGHVSRSAVVGIPHHKYGEVVVAFLLPSSFSHWLDRPTDDELRVWVRQALGWHKAPVHVFWFGDEEVGMDEVPQTGSGKVKKHVLRKVGEEIVQGLRTKGLEAKEKGKRKVVVSEIAEEEQTMDAVRIIRRGTCSVAAR</sequence>
<dbReference type="InterPro" id="IPR042099">
    <property type="entry name" value="ANL_N_sf"/>
</dbReference>
<dbReference type="InterPro" id="IPR020845">
    <property type="entry name" value="AMP-binding_CS"/>
</dbReference>
<gene>
    <name evidence="6" type="ORF">RSE6_14935</name>
</gene>
<dbReference type="GO" id="GO:0031956">
    <property type="term" value="F:medium-chain fatty acid-CoA ligase activity"/>
    <property type="evidence" value="ECO:0007669"/>
    <property type="project" value="TreeGrafter"/>
</dbReference>
<dbReference type="GO" id="GO:0006631">
    <property type="term" value="P:fatty acid metabolic process"/>
    <property type="evidence" value="ECO:0007669"/>
    <property type="project" value="TreeGrafter"/>
</dbReference>
<dbReference type="InterPro" id="IPR000873">
    <property type="entry name" value="AMP-dep_synth/lig_dom"/>
</dbReference>
<feature type="domain" description="AMP-binding enzyme C-terminal" evidence="5">
    <location>
        <begin position="484"/>
        <end position="572"/>
    </location>
</feature>
<dbReference type="PROSITE" id="PS00455">
    <property type="entry name" value="AMP_BINDING"/>
    <property type="match status" value="1"/>
</dbReference>
<protein>
    <submittedName>
        <fullName evidence="6">Related to long-chain-fatty-acid-CoA ligase</fullName>
    </submittedName>
</protein>
<feature type="region of interest" description="Disordered" evidence="3">
    <location>
        <begin position="1"/>
        <end position="30"/>
    </location>
</feature>
<dbReference type="SUPFAM" id="SSF56801">
    <property type="entry name" value="Acetyl-CoA synthetase-like"/>
    <property type="match status" value="1"/>
</dbReference>
<evidence type="ECO:0000256" key="3">
    <source>
        <dbReference type="SAM" id="MobiDB-lite"/>
    </source>
</evidence>
<evidence type="ECO:0000256" key="1">
    <source>
        <dbReference type="ARBA" id="ARBA00004924"/>
    </source>
</evidence>
<evidence type="ECO:0000313" key="6">
    <source>
        <dbReference type="EMBL" id="CZT53405.1"/>
    </source>
</evidence>
<reference evidence="7" key="1">
    <citation type="submission" date="2016-03" db="EMBL/GenBank/DDBJ databases">
        <authorList>
            <person name="Guldener U."/>
        </authorList>
    </citation>
    <scope>NUCLEOTIDE SEQUENCE [LARGE SCALE GENOMIC DNA]</scope>
</reference>
<dbReference type="Gene3D" id="3.40.50.12780">
    <property type="entry name" value="N-terminal domain of ligase-like"/>
    <property type="match status" value="1"/>
</dbReference>
<dbReference type="Pfam" id="PF00501">
    <property type="entry name" value="AMP-binding"/>
    <property type="match status" value="1"/>
</dbReference>
<proteinExistence type="inferred from homology"/>
<dbReference type="InterPro" id="IPR025110">
    <property type="entry name" value="AMP-bd_C"/>
</dbReference>
<keyword evidence="6" id="KW-0436">Ligase</keyword>